<dbReference type="STRING" id="871741.SAMN05192570_1206"/>
<name>A0A1I6PRE8_9CAUL</name>
<organism evidence="1 2">
    <name type="scientific">Brevundimonas viscosa</name>
    <dbReference type="NCBI Taxonomy" id="871741"/>
    <lineage>
        <taxon>Bacteria</taxon>
        <taxon>Pseudomonadati</taxon>
        <taxon>Pseudomonadota</taxon>
        <taxon>Alphaproteobacteria</taxon>
        <taxon>Caulobacterales</taxon>
        <taxon>Caulobacteraceae</taxon>
        <taxon>Brevundimonas</taxon>
    </lineage>
</organism>
<sequence>MFGGKKSAAPQPFDNEGYSHEYEYYAAAYLGINAFNSGVNELARKGWELVNGAMAGTAHYAYMRRPLKKPSND</sequence>
<dbReference type="AlphaFoldDB" id="A0A1I6PRE8"/>
<dbReference type="EMBL" id="FOZV01000002">
    <property type="protein sequence ID" value="SFS42700.1"/>
    <property type="molecule type" value="Genomic_DNA"/>
</dbReference>
<evidence type="ECO:0000313" key="1">
    <source>
        <dbReference type="EMBL" id="SFS42700.1"/>
    </source>
</evidence>
<evidence type="ECO:0008006" key="3">
    <source>
        <dbReference type="Google" id="ProtNLM"/>
    </source>
</evidence>
<protein>
    <recommendedName>
        <fullName evidence="3">DUF4177 domain-containing protein</fullName>
    </recommendedName>
</protein>
<proteinExistence type="predicted"/>
<accession>A0A1I6PRE8</accession>
<dbReference type="Proteomes" id="UP000198788">
    <property type="component" value="Unassembled WGS sequence"/>
</dbReference>
<evidence type="ECO:0000313" key="2">
    <source>
        <dbReference type="Proteomes" id="UP000198788"/>
    </source>
</evidence>
<keyword evidence="2" id="KW-1185">Reference proteome</keyword>
<reference evidence="2" key="1">
    <citation type="submission" date="2016-10" db="EMBL/GenBank/DDBJ databases">
        <authorList>
            <person name="Varghese N."/>
            <person name="Submissions S."/>
        </authorList>
    </citation>
    <scope>NUCLEOTIDE SEQUENCE [LARGE SCALE GENOMIC DNA]</scope>
    <source>
        <strain evidence="2">CGMCC 1.10683</strain>
    </source>
</reference>
<gene>
    <name evidence="1" type="ORF">SAMN05192570_1206</name>
</gene>
<dbReference type="RefSeq" id="WP_092307819.1">
    <property type="nucleotide sequence ID" value="NZ_FOZV01000002.1"/>
</dbReference>